<name>A0A0K2TG31_LEPSM</name>
<reference evidence="1" key="1">
    <citation type="submission" date="2014-05" db="EMBL/GenBank/DDBJ databases">
        <authorList>
            <person name="Chronopoulou M."/>
        </authorList>
    </citation>
    <scope>NUCLEOTIDE SEQUENCE</scope>
    <source>
        <tissue evidence="1">Whole organism</tissue>
    </source>
</reference>
<accession>A0A0K2TG31</accession>
<protein>
    <submittedName>
        <fullName evidence="1">Uncharacterized protein</fullName>
    </submittedName>
</protein>
<evidence type="ECO:0000313" key="1">
    <source>
        <dbReference type="EMBL" id="CDW24835.1"/>
    </source>
</evidence>
<feature type="non-terminal residue" evidence="1">
    <location>
        <position position="1"/>
    </location>
</feature>
<organism evidence="1">
    <name type="scientific">Lepeophtheirus salmonis</name>
    <name type="common">Salmon louse</name>
    <name type="synonym">Caligus salmonis</name>
    <dbReference type="NCBI Taxonomy" id="72036"/>
    <lineage>
        <taxon>Eukaryota</taxon>
        <taxon>Metazoa</taxon>
        <taxon>Ecdysozoa</taxon>
        <taxon>Arthropoda</taxon>
        <taxon>Crustacea</taxon>
        <taxon>Multicrustacea</taxon>
        <taxon>Hexanauplia</taxon>
        <taxon>Copepoda</taxon>
        <taxon>Siphonostomatoida</taxon>
        <taxon>Caligidae</taxon>
        <taxon>Lepeophtheirus</taxon>
    </lineage>
</organism>
<sequence>IPSCIVVCIELYYLRDDGLRISSDEREKVTYPFITNPSAQQYYKSRLSYI</sequence>
<dbReference type="AlphaFoldDB" id="A0A0K2TG31"/>
<proteinExistence type="predicted"/>
<dbReference type="EMBL" id="HACA01007474">
    <property type="protein sequence ID" value="CDW24835.1"/>
    <property type="molecule type" value="Transcribed_RNA"/>
</dbReference>